<keyword evidence="4" id="KW-0808">Transferase</keyword>
<feature type="domain" description="Histidine kinase" evidence="10">
    <location>
        <begin position="825"/>
        <end position="1039"/>
    </location>
</feature>
<dbReference type="InterPro" id="IPR050736">
    <property type="entry name" value="Sensor_HK_Regulatory"/>
</dbReference>
<evidence type="ECO:0000259" key="10">
    <source>
        <dbReference type="PROSITE" id="PS50109"/>
    </source>
</evidence>
<feature type="signal peptide" evidence="9">
    <location>
        <begin position="1"/>
        <end position="19"/>
    </location>
</feature>
<keyword evidence="7" id="KW-0175">Coiled coil</keyword>
<dbReference type="Pfam" id="PF00512">
    <property type="entry name" value="HisKA"/>
    <property type="match status" value="1"/>
</dbReference>
<feature type="coiled-coil region" evidence="7">
    <location>
        <begin position="781"/>
        <end position="818"/>
    </location>
</feature>
<keyword evidence="6" id="KW-0902">Two-component regulatory system</keyword>
<evidence type="ECO:0000256" key="7">
    <source>
        <dbReference type="SAM" id="Coils"/>
    </source>
</evidence>
<keyword evidence="8" id="KW-1133">Transmembrane helix</keyword>
<evidence type="ECO:0000313" key="11">
    <source>
        <dbReference type="EMBL" id="MDT0630481.1"/>
    </source>
</evidence>
<dbReference type="SMART" id="SM00387">
    <property type="entry name" value="HATPase_c"/>
    <property type="match status" value="1"/>
</dbReference>
<dbReference type="SUPFAM" id="SSF47384">
    <property type="entry name" value="Homodimeric domain of signal transducing histidine kinase"/>
    <property type="match status" value="1"/>
</dbReference>
<dbReference type="Gene3D" id="3.30.565.10">
    <property type="entry name" value="Histidine kinase-like ATPase, C-terminal domain"/>
    <property type="match status" value="1"/>
</dbReference>
<dbReference type="Pfam" id="PF07495">
    <property type="entry name" value="Y_Y_Y"/>
    <property type="match status" value="1"/>
</dbReference>
<evidence type="ECO:0000256" key="1">
    <source>
        <dbReference type="ARBA" id="ARBA00000085"/>
    </source>
</evidence>
<evidence type="ECO:0000313" key="12">
    <source>
        <dbReference type="Proteomes" id="UP001267426"/>
    </source>
</evidence>
<name>A0ABU3BMI0_9BACT</name>
<evidence type="ECO:0000256" key="8">
    <source>
        <dbReference type="SAM" id="Phobius"/>
    </source>
</evidence>
<dbReference type="Gene3D" id="2.60.40.10">
    <property type="entry name" value="Immunoglobulins"/>
    <property type="match status" value="1"/>
</dbReference>
<gene>
    <name evidence="11" type="ORF">RM540_01865</name>
</gene>
<dbReference type="Proteomes" id="UP001267426">
    <property type="component" value="Unassembled WGS sequence"/>
</dbReference>
<dbReference type="Gene3D" id="2.130.10.10">
    <property type="entry name" value="YVTN repeat-like/Quinoprotein amine dehydrogenase"/>
    <property type="match status" value="1"/>
</dbReference>
<dbReference type="Pfam" id="PF02518">
    <property type="entry name" value="HATPase_c"/>
    <property type="match status" value="1"/>
</dbReference>
<evidence type="ECO:0000256" key="9">
    <source>
        <dbReference type="SAM" id="SignalP"/>
    </source>
</evidence>
<dbReference type="EC" id="2.7.13.3" evidence="2"/>
<proteinExistence type="predicted"/>
<dbReference type="PANTHER" id="PTHR43711">
    <property type="entry name" value="TWO-COMPONENT HISTIDINE KINASE"/>
    <property type="match status" value="1"/>
</dbReference>
<evidence type="ECO:0000256" key="2">
    <source>
        <dbReference type="ARBA" id="ARBA00012438"/>
    </source>
</evidence>
<accession>A0ABU3BMI0</accession>
<dbReference type="CDD" id="cd16922">
    <property type="entry name" value="HATPase_EvgS-ArcB-TorS-like"/>
    <property type="match status" value="1"/>
</dbReference>
<dbReference type="CDD" id="cd00082">
    <property type="entry name" value="HisKA"/>
    <property type="match status" value="1"/>
</dbReference>
<dbReference type="InterPro" id="IPR005467">
    <property type="entry name" value="His_kinase_dom"/>
</dbReference>
<evidence type="ECO:0000256" key="6">
    <source>
        <dbReference type="ARBA" id="ARBA00023012"/>
    </source>
</evidence>
<dbReference type="SUPFAM" id="SSF63829">
    <property type="entry name" value="Calcium-dependent phosphotriesterase"/>
    <property type="match status" value="1"/>
</dbReference>
<dbReference type="SUPFAM" id="SSF55874">
    <property type="entry name" value="ATPase domain of HSP90 chaperone/DNA topoisomerase II/histidine kinase"/>
    <property type="match status" value="1"/>
</dbReference>
<dbReference type="Gene3D" id="1.10.287.130">
    <property type="match status" value="1"/>
</dbReference>
<dbReference type="InterPro" id="IPR015943">
    <property type="entry name" value="WD40/YVTN_repeat-like_dom_sf"/>
</dbReference>
<keyword evidence="8" id="KW-0472">Membrane</keyword>
<comment type="catalytic activity">
    <reaction evidence="1">
        <text>ATP + protein L-histidine = ADP + protein N-phospho-L-histidine.</text>
        <dbReference type="EC" id="2.7.13.3"/>
    </reaction>
</comment>
<comment type="caution">
    <text evidence="11">The sequence shown here is derived from an EMBL/GenBank/DDBJ whole genome shotgun (WGS) entry which is preliminary data.</text>
</comment>
<dbReference type="InterPro" id="IPR036890">
    <property type="entry name" value="HATPase_C_sf"/>
</dbReference>
<keyword evidence="8" id="KW-0812">Transmembrane</keyword>
<dbReference type="PRINTS" id="PR00344">
    <property type="entry name" value="BCTRLSENSOR"/>
</dbReference>
<dbReference type="RefSeq" id="WP_311661603.1">
    <property type="nucleotide sequence ID" value="NZ_JAVRHT010000002.1"/>
</dbReference>
<keyword evidence="12" id="KW-1185">Reference proteome</keyword>
<dbReference type="InterPro" id="IPR013783">
    <property type="entry name" value="Ig-like_fold"/>
</dbReference>
<dbReference type="InterPro" id="IPR004358">
    <property type="entry name" value="Sig_transdc_His_kin-like_C"/>
</dbReference>
<dbReference type="PANTHER" id="PTHR43711:SF1">
    <property type="entry name" value="HISTIDINE KINASE 1"/>
    <property type="match status" value="1"/>
</dbReference>
<dbReference type="InterPro" id="IPR003594">
    <property type="entry name" value="HATPase_dom"/>
</dbReference>
<keyword evidence="9" id="KW-0732">Signal</keyword>
<dbReference type="InterPro" id="IPR011123">
    <property type="entry name" value="Y_Y_Y"/>
</dbReference>
<reference evidence="11 12" key="1">
    <citation type="submission" date="2023-09" db="EMBL/GenBank/DDBJ databases">
        <authorList>
            <person name="Rey-Velasco X."/>
        </authorList>
    </citation>
    <scope>NUCLEOTIDE SEQUENCE [LARGE SCALE GENOMIC DNA]</scope>
    <source>
        <strain evidence="11 12">F394</strain>
    </source>
</reference>
<dbReference type="InterPro" id="IPR003661">
    <property type="entry name" value="HisK_dim/P_dom"/>
</dbReference>
<dbReference type="GO" id="GO:0016301">
    <property type="term" value="F:kinase activity"/>
    <property type="evidence" value="ECO:0007669"/>
    <property type="project" value="UniProtKB-KW"/>
</dbReference>
<protein>
    <recommendedName>
        <fullName evidence="2">histidine kinase</fullName>
        <ecNumber evidence="2">2.7.13.3</ecNumber>
    </recommendedName>
</protein>
<evidence type="ECO:0000256" key="5">
    <source>
        <dbReference type="ARBA" id="ARBA00022777"/>
    </source>
</evidence>
<feature type="chain" id="PRO_5045135512" description="histidine kinase" evidence="9">
    <location>
        <begin position="20"/>
        <end position="1181"/>
    </location>
</feature>
<feature type="transmembrane region" description="Helical" evidence="8">
    <location>
        <begin position="759"/>
        <end position="779"/>
    </location>
</feature>
<dbReference type="SMART" id="SM00388">
    <property type="entry name" value="HisKA"/>
    <property type="match status" value="1"/>
</dbReference>
<dbReference type="InterPro" id="IPR036097">
    <property type="entry name" value="HisK_dim/P_sf"/>
</dbReference>
<evidence type="ECO:0000256" key="4">
    <source>
        <dbReference type="ARBA" id="ARBA00022679"/>
    </source>
</evidence>
<dbReference type="PROSITE" id="PS50109">
    <property type="entry name" value="HIS_KIN"/>
    <property type="match status" value="1"/>
</dbReference>
<evidence type="ECO:0000256" key="3">
    <source>
        <dbReference type="ARBA" id="ARBA00022553"/>
    </source>
</evidence>
<keyword evidence="5 11" id="KW-0418">Kinase</keyword>
<dbReference type="EMBL" id="JAVRHT010000002">
    <property type="protein sequence ID" value="MDT0630481.1"/>
    <property type="molecule type" value="Genomic_DNA"/>
</dbReference>
<keyword evidence="3" id="KW-0597">Phosphoprotein</keyword>
<sequence length="1181" mass="127681">MLPRLPLVLLVFAVGGASAQTLPSPREGTVYRSHTSSWDTYEAHNQNWGVTQGPTGLVFVANGQGVLEFDGEDWRLHELPKAEAAMVRSVAVGADGRTYVGGAGDLGRLVADCRGFLQYESLREHLPRDEQNFSDVWATHATPEGVVFQTDEGLYRWDGARFQLWFTSTRFQTSFLVDEVVYVWEENVGIKRLQGGDLRLVPGAEWFANRKIDGLLPHAQGLVAVVRGEGLVRLHDGRVTPMGGAGSDYLVRYRPYSAVAVPDAYGRGGSLYAVGTLGGGVAIIAPDGGLVRVYREDVGLSVEDYAVDLHADRQGGLWVATLNGITWIDLFSRYTAFDRASGLLGSVYHVNEVEGALYAGTALGLYRLVPGALGRPGGTPAYARFEPVPGIPEQAQTWQITPTAAGALVPTDRGVFQVREGRGRQVTADLAFAALVPSARPALAFVGLKDGVGILRLRGDRWVRARRLDGVEGETRFFYEGPGGEVWMAQTAGDVYRVTGLDTGRLHVERFTEANGLTVGGAPISGVGDEVRISSREGVFRMRVENERLRLTPVPAFRDVQGTYGLFTLGDRSWLSQDGVFQTVEGGDGAGGAASGLALRGVQVLGVSETAGGVLWVATADGLVRYDPRVRQIGRPAPAFLRAVTDRHREALWGGAAAWSPDPDDPDERDLVLPFGQPDELRFVAAAAFFGDVGEVEYQFRLDGYADEWSAWGPERVTTNTNLWEGQYTVRVRARDGYGRVSDEARFGLRVLPPWYRTWWAFTLYVLVVCGLVWALVGWRLRQHRKRLDVQRARSARLQRLSDRLAGLNARIRDADRLKVDLLANTSHELRTPLTAILGYSEILLDEAEGETRTLAESIHRGGRRLLGTVNGLLDMFKLQSGTFEVHAEPVDVAAAVGQSVRLLQPLAAERGLDLAVLPEGRPLPAHLDPALLDRVVTNLVGNAIKFTDAGRVVVLLDGDDHAVRVTVRDTGVGIAEGDVERLFEPFEQASSGFARSHEGTGLGLSIVRQVVGLVGGSVHVESAVGEGTSVEVVFPREWEAPEAQTAGLDPYGGDLGGAYLLALDVGDAAAAFLDGRLGPAGRLRLVPTLGRALREARTTVYDVVLVGAAPPAVERKRVALIRSVSGYERVAVVRVGGAALDAEGLRRRGFTDQLPGPFDAARAAVLLERALGEVPELAEA</sequence>
<organism evidence="11 12">
    <name type="scientific">Rubrivirga litoralis</name>
    <dbReference type="NCBI Taxonomy" id="3075598"/>
    <lineage>
        <taxon>Bacteria</taxon>
        <taxon>Pseudomonadati</taxon>
        <taxon>Rhodothermota</taxon>
        <taxon>Rhodothermia</taxon>
        <taxon>Rhodothermales</taxon>
        <taxon>Rubricoccaceae</taxon>
        <taxon>Rubrivirga</taxon>
    </lineage>
</organism>